<protein>
    <submittedName>
        <fullName evidence="2">BppU family phage baseplate upper protein</fullName>
    </submittedName>
</protein>
<evidence type="ECO:0000259" key="1">
    <source>
        <dbReference type="Pfam" id="PF10651"/>
    </source>
</evidence>
<dbReference type="EMBL" id="JANILD010000010">
    <property type="protein sequence ID" value="MCQ9305015.1"/>
    <property type="molecule type" value="Genomic_DNA"/>
</dbReference>
<organism evidence="2 3">
    <name type="scientific">Mammaliicoccus sciuri</name>
    <name type="common">Staphylococcus sciuri</name>
    <dbReference type="NCBI Taxonomy" id="1296"/>
    <lineage>
        <taxon>Bacteria</taxon>
        <taxon>Bacillati</taxon>
        <taxon>Bacillota</taxon>
        <taxon>Bacilli</taxon>
        <taxon>Bacillales</taxon>
        <taxon>Staphylococcaceae</taxon>
        <taxon>Mammaliicoccus</taxon>
    </lineage>
</organism>
<dbReference type="AlphaFoldDB" id="A0AAW5LQL4"/>
<gene>
    <name evidence="2" type="ORF">NQ032_15500</name>
</gene>
<dbReference type="Proteomes" id="UP001204068">
    <property type="component" value="Unassembled WGS sequence"/>
</dbReference>
<dbReference type="Pfam" id="PF10651">
    <property type="entry name" value="BppU_N"/>
    <property type="match status" value="1"/>
</dbReference>
<name>A0AAW5LQL4_MAMSC</name>
<dbReference type="InterPro" id="IPR018913">
    <property type="entry name" value="BppU_N"/>
</dbReference>
<dbReference type="RefSeq" id="WP_239771869.1">
    <property type="nucleotide sequence ID" value="NZ_JANILD010000010.1"/>
</dbReference>
<dbReference type="Gene3D" id="2.60.40.3350">
    <property type="match status" value="1"/>
</dbReference>
<reference evidence="2" key="1">
    <citation type="submission" date="2022-07" db="EMBL/GenBank/DDBJ databases">
        <title>Bacterial species isolated from the porcine tonsil microbiota.</title>
        <authorList>
            <person name="Oliveira I.M.F."/>
        </authorList>
    </citation>
    <scope>NUCLEOTIDE SEQUENCE</scope>
    <source>
        <strain evidence="2">8QC2O2</strain>
    </source>
</reference>
<evidence type="ECO:0000313" key="2">
    <source>
        <dbReference type="EMBL" id="MCQ9305015.1"/>
    </source>
</evidence>
<sequence>MSNIDKIAKINLENKPYVKPISNVDIGFYNLDNGTAKLQFVITRDGFPMQMGPVNVTGYLWLKSTNGSMSGQLNLEIIDGLNGVVGVTIPNWFLVGATNTTVSGQIILAVNENTDIATLGEFSFKVADTIPNQIKGEIKVQYFRMFDDMKQALEDRVHDFETRFDNLDELIVNVESTVANGISQIKTSVTNAEKNVGDIKTQANSEIKNASNQAVTDVNTAKDSAISTMNSKVDESINKVSTTSTGAIEHVDGKILEFNTHIEENSFVQPTDLDNKLNELQWQKYKLTNDDGTYPMININNDLELYHNLNIGNYYTTNTPISGIGATSTAGFTEVREQSPKTVKHMTFRPYNSSQIFTKYFYNTWSEWKLINIPQSDTGWIPFQLINGALSNTAYKGVDDRGFDCAYRTITNGTEVIKKLRINGTNLTPNQVIAQLPSNFAKNTQAFPVRVPNSSAGGYVVIRPNGQVNFYVPYDTSKWNETGYAYGECTWHD</sequence>
<dbReference type="CDD" id="cd19958">
    <property type="entry name" value="pyocin_knob"/>
    <property type="match status" value="1"/>
</dbReference>
<feature type="domain" description="BppU N-terminal" evidence="1">
    <location>
        <begin position="8"/>
        <end position="154"/>
    </location>
</feature>
<accession>A0AAW5LQL4</accession>
<evidence type="ECO:0000313" key="3">
    <source>
        <dbReference type="Proteomes" id="UP001204068"/>
    </source>
</evidence>
<comment type="caution">
    <text evidence="2">The sequence shown here is derived from an EMBL/GenBank/DDBJ whole genome shotgun (WGS) entry which is preliminary data.</text>
</comment>
<proteinExistence type="predicted"/>